<reference evidence="4" key="1">
    <citation type="submission" date="2014-05" db="EMBL/GenBank/DDBJ databases">
        <title>Key roles for freshwater Actinobacteria revealed by deep metagenomic sequencing.</title>
        <authorList>
            <person name="Ghai R."/>
            <person name="Mizuno C.M."/>
            <person name="Picazo A."/>
            <person name="Camacho A."/>
            <person name="Rodriguez-Valera F."/>
        </authorList>
    </citation>
    <scope>NUCLEOTIDE SEQUENCE</scope>
</reference>
<dbReference type="InterPro" id="IPR051534">
    <property type="entry name" value="CBASS_pafABC_assoc_protein"/>
</dbReference>
<evidence type="ECO:0000313" key="4">
    <source>
        <dbReference type="EMBL" id="KGA20280.1"/>
    </source>
</evidence>
<dbReference type="InterPro" id="IPR028349">
    <property type="entry name" value="PafC-like"/>
</dbReference>
<dbReference type="PIRSF" id="PIRSF016838">
    <property type="entry name" value="PafC"/>
    <property type="match status" value="1"/>
</dbReference>
<name>A0A094Q7U3_9ZZZZ</name>
<evidence type="ECO:0000259" key="2">
    <source>
        <dbReference type="Pfam" id="PF13280"/>
    </source>
</evidence>
<feature type="compositionally biased region" description="Polar residues" evidence="1">
    <location>
        <begin position="214"/>
        <end position="237"/>
    </location>
</feature>
<evidence type="ECO:0000259" key="3">
    <source>
        <dbReference type="Pfam" id="PF19187"/>
    </source>
</evidence>
<dbReference type="InterPro" id="IPR026881">
    <property type="entry name" value="WYL_dom"/>
</dbReference>
<protein>
    <recommendedName>
        <fullName evidence="5">WYL domain-containing protein</fullName>
    </recommendedName>
</protein>
<dbReference type="Pfam" id="PF13280">
    <property type="entry name" value="WYL"/>
    <property type="match status" value="1"/>
</dbReference>
<feature type="domain" description="PafC HTH" evidence="3">
    <location>
        <begin position="12"/>
        <end position="106"/>
    </location>
</feature>
<dbReference type="InterPro" id="IPR043839">
    <property type="entry name" value="PafC_HTH"/>
</dbReference>
<feature type="domain" description="WYL" evidence="2">
    <location>
        <begin position="145"/>
        <end position="209"/>
    </location>
</feature>
<sequence>MVKKTSTPIEQTARLLDLVPFLLTHQGISLEDLAKQFGVTQEVILDDLNTLWMCGLPGYTPLELIDLDFDSGYVTIRNADPLAKVRALGGSEMVALALGLDLLLNGLEGLPPEVTDRIVQLSDRVRSVIGSQITISEAAQTQVRAVIDRAIAERANVSIAYFSPQRDEVKERIISPFGFFTEGSFEYVEAFCDLAGATRTFRLDRINSVSSDLLPRLNSSPKESDSSPKNSPPQSTKARIMRGDRWTAESLGFSPGQVTIGESISLSAYSLDWLARTALGSCGDLVIDSPDEIRRSIVQSVESTLALYEEGAIPLAPTLR</sequence>
<proteinExistence type="predicted"/>
<dbReference type="PROSITE" id="PS52050">
    <property type="entry name" value="WYL"/>
    <property type="match status" value="1"/>
</dbReference>
<gene>
    <name evidence="4" type="ORF">GM50_2270</name>
</gene>
<evidence type="ECO:0000256" key="1">
    <source>
        <dbReference type="SAM" id="MobiDB-lite"/>
    </source>
</evidence>
<dbReference type="Pfam" id="PF19187">
    <property type="entry name" value="HTH_PafC"/>
    <property type="match status" value="1"/>
</dbReference>
<dbReference type="EMBL" id="JNSK01000004">
    <property type="protein sequence ID" value="KGA20280.1"/>
    <property type="molecule type" value="Genomic_DNA"/>
</dbReference>
<organism evidence="4">
    <name type="scientific">freshwater metagenome</name>
    <dbReference type="NCBI Taxonomy" id="449393"/>
    <lineage>
        <taxon>unclassified sequences</taxon>
        <taxon>metagenomes</taxon>
        <taxon>ecological metagenomes</taxon>
    </lineage>
</organism>
<dbReference type="PANTHER" id="PTHR34580">
    <property type="match status" value="1"/>
</dbReference>
<accession>A0A094Q7U3</accession>
<dbReference type="PANTHER" id="PTHR34580:SF1">
    <property type="entry name" value="PROTEIN PAFC"/>
    <property type="match status" value="1"/>
</dbReference>
<comment type="caution">
    <text evidence="4">The sequence shown here is derived from an EMBL/GenBank/DDBJ whole genome shotgun (WGS) entry which is preliminary data.</text>
</comment>
<dbReference type="AlphaFoldDB" id="A0A094Q7U3"/>
<evidence type="ECO:0008006" key="5">
    <source>
        <dbReference type="Google" id="ProtNLM"/>
    </source>
</evidence>
<feature type="region of interest" description="Disordered" evidence="1">
    <location>
        <begin position="214"/>
        <end position="240"/>
    </location>
</feature>